<gene>
    <name evidence="2" type="ORF">I6N98_11800</name>
</gene>
<proteinExistence type="predicted"/>
<name>A0A7T4QYI9_9GAMM</name>
<accession>A0A7T4QYI9</accession>
<dbReference type="RefSeq" id="WP_198568556.1">
    <property type="nucleotide sequence ID" value="NZ_CP066167.1"/>
</dbReference>
<keyword evidence="3" id="KW-1185">Reference proteome</keyword>
<reference evidence="2 3" key="1">
    <citation type="submission" date="2020-12" db="EMBL/GenBank/DDBJ databases">
        <authorList>
            <person name="Shan Y."/>
        </authorList>
    </citation>
    <scope>NUCLEOTIDE SEQUENCE [LARGE SCALE GENOMIC DNA]</scope>
    <source>
        <strain evidence="3">csc3.9</strain>
    </source>
</reference>
<organism evidence="2 3">
    <name type="scientific">Spongiibacter nanhainus</name>
    <dbReference type="NCBI Taxonomy" id="2794344"/>
    <lineage>
        <taxon>Bacteria</taxon>
        <taxon>Pseudomonadati</taxon>
        <taxon>Pseudomonadota</taxon>
        <taxon>Gammaproteobacteria</taxon>
        <taxon>Cellvibrionales</taxon>
        <taxon>Spongiibacteraceae</taxon>
        <taxon>Spongiibacter</taxon>
    </lineage>
</organism>
<feature type="transmembrane region" description="Helical" evidence="1">
    <location>
        <begin position="45"/>
        <end position="65"/>
    </location>
</feature>
<dbReference type="AlphaFoldDB" id="A0A7T4QYI9"/>
<evidence type="ECO:0000256" key="1">
    <source>
        <dbReference type="SAM" id="Phobius"/>
    </source>
</evidence>
<protein>
    <submittedName>
        <fullName evidence="2">Uncharacterized protein</fullName>
    </submittedName>
</protein>
<dbReference type="KEGG" id="snan:I6N98_11800"/>
<dbReference type="Proteomes" id="UP000596063">
    <property type="component" value="Chromosome"/>
</dbReference>
<evidence type="ECO:0000313" key="2">
    <source>
        <dbReference type="EMBL" id="QQD17054.1"/>
    </source>
</evidence>
<keyword evidence="1" id="KW-0812">Transmembrane</keyword>
<sequence length="94" mass="10238">MEGKQLWARIWRILLAGPLTLLATIVVMAAGSLWLPEGDAQVNHFVIPVVLLPAIWAVLFFYSCLDRLGRASAVILILLGINGAMIGQHMMASL</sequence>
<feature type="transmembrane region" description="Helical" evidence="1">
    <location>
        <begin position="72"/>
        <end position="91"/>
    </location>
</feature>
<keyword evidence="1" id="KW-1133">Transmembrane helix</keyword>
<evidence type="ECO:0000313" key="3">
    <source>
        <dbReference type="Proteomes" id="UP000596063"/>
    </source>
</evidence>
<dbReference type="EMBL" id="CP066167">
    <property type="protein sequence ID" value="QQD17054.1"/>
    <property type="molecule type" value="Genomic_DNA"/>
</dbReference>
<keyword evidence="1" id="KW-0472">Membrane</keyword>
<feature type="transmembrane region" description="Helical" evidence="1">
    <location>
        <begin position="12"/>
        <end position="33"/>
    </location>
</feature>